<sequence length="32" mass="3493">MLYANARALSSTLMQPHDEKLHPLGSVARVEG</sequence>
<dbReference type="EMBL" id="RCMK01000602">
    <property type="protein sequence ID" value="KAG2919655.1"/>
    <property type="molecule type" value="Genomic_DNA"/>
</dbReference>
<dbReference type="Proteomes" id="UP000736787">
    <property type="component" value="Unassembled WGS sequence"/>
</dbReference>
<proteinExistence type="predicted"/>
<evidence type="ECO:0000313" key="2">
    <source>
        <dbReference type="Proteomes" id="UP000736787"/>
    </source>
</evidence>
<protein>
    <submittedName>
        <fullName evidence="1">Uncharacterized protein</fullName>
    </submittedName>
</protein>
<reference evidence="1" key="1">
    <citation type="submission" date="2018-10" db="EMBL/GenBank/DDBJ databases">
        <title>Effector identification in a new, highly contiguous assembly of the strawberry crown rot pathogen Phytophthora cactorum.</title>
        <authorList>
            <person name="Armitage A.D."/>
            <person name="Nellist C.F."/>
            <person name="Bates H."/>
            <person name="Vickerstaff R.J."/>
            <person name="Harrison R.J."/>
        </authorList>
    </citation>
    <scope>NUCLEOTIDE SEQUENCE</scope>
    <source>
        <strain evidence="1">4040</strain>
    </source>
</reference>
<evidence type="ECO:0000313" key="1">
    <source>
        <dbReference type="EMBL" id="KAG2919655.1"/>
    </source>
</evidence>
<gene>
    <name evidence="1" type="ORF">PC117_g16718</name>
</gene>
<dbReference type="AlphaFoldDB" id="A0A8T1CB32"/>
<accession>A0A8T1CB32</accession>
<name>A0A8T1CB32_9STRA</name>
<organism evidence="1 2">
    <name type="scientific">Phytophthora cactorum</name>
    <dbReference type="NCBI Taxonomy" id="29920"/>
    <lineage>
        <taxon>Eukaryota</taxon>
        <taxon>Sar</taxon>
        <taxon>Stramenopiles</taxon>
        <taxon>Oomycota</taxon>
        <taxon>Peronosporomycetes</taxon>
        <taxon>Peronosporales</taxon>
        <taxon>Peronosporaceae</taxon>
        <taxon>Phytophthora</taxon>
    </lineage>
</organism>
<comment type="caution">
    <text evidence="1">The sequence shown here is derived from an EMBL/GenBank/DDBJ whole genome shotgun (WGS) entry which is preliminary data.</text>
</comment>